<dbReference type="Gene3D" id="3.40.50.300">
    <property type="entry name" value="P-loop containing nucleotide triphosphate hydrolases"/>
    <property type="match status" value="2"/>
</dbReference>
<comment type="caution">
    <text evidence="6">The sequence shown here is derived from an EMBL/GenBank/DDBJ whole genome shotgun (WGS) entry which is preliminary data.</text>
</comment>
<keyword evidence="7" id="KW-1185">Reference proteome</keyword>
<dbReference type="GO" id="GO:0005634">
    <property type="term" value="C:nucleus"/>
    <property type="evidence" value="ECO:0007669"/>
    <property type="project" value="TreeGrafter"/>
</dbReference>
<dbReference type="GO" id="GO:0000724">
    <property type="term" value="P:double-strand break repair via homologous recombination"/>
    <property type="evidence" value="ECO:0007669"/>
    <property type="project" value="TreeGrafter"/>
</dbReference>
<dbReference type="GO" id="GO:0003697">
    <property type="term" value="F:single-stranded DNA binding"/>
    <property type="evidence" value="ECO:0007669"/>
    <property type="project" value="TreeGrafter"/>
</dbReference>
<dbReference type="InterPro" id="IPR003395">
    <property type="entry name" value="RecF/RecN/SMC_N"/>
</dbReference>
<dbReference type="SUPFAM" id="SSF52540">
    <property type="entry name" value="P-loop containing nucleoside triphosphate hydrolases"/>
    <property type="match status" value="2"/>
</dbReference>
<accession>A0A8K0DBP9</accession>
<feature type="domain" description="RecF/RecN/SMC N-terminal" evidence="5">
    <location>
        <begin position="7"/>
        <end position="1015"/>
    </location>
</feature>
<protein>
    <recommendedName>
        <fullName evidence="2">Structural maintenance of chromosomes protein 5</fullName>
    </recommendedName>
</protein>
<dbReference type="Proteomes" id="UP000801492">
    <property type="component" value="Unassembled WGS sequence"/>
</dbReference>
<feature type="coiled-coil region" evidence="4">
    <location>
        <begin position="177"/>
        <end position="211"/>
    </location>
</feature>
<comment type="similarity">
    <text evidence="1">Belongs to the SMC family. SMC5 subfamily.</text>
</comment>
<dbReference type="AlphaFoldDB" id="A0A8K0DBP9"/>
<proteinExistence type="inferred from homology"/>
<dbReference type="EMBL" id="VTPC01001098">
    <property type="protein sequence ID" value="KAF2903143.1"/>
    <property type="molecule type" value="Genomic_DNA"/>
</dbReference>
<name>A0A8K0DBP9_IGNLU</name>
<feature type="coiled-coil region" evidence="4">
    <location>
        <begin position="743"/>
        <end position="872"/>
    </location>
</feature>
<dbReference type="PANTHER" id="PTHR45916">
    <property type="entry name" value="STRUCTURAL MAINTENANCE OF CHROMOSOMES PROTEIN 5"/>
    <property type="match status" value="1"/>
</dbReference>
<keyword evidence="3 4" id="KW-0175">Coiled coil</keyword>
<dbReference type="OrthoDB" id="10254973at2759"/>
<dbReference type="InterPro" id="IPR027417">
    <property type="entry name" value="P-loop_NTPase"/>
</dbReference>
<evidence type="ECO:0000313" key="6">
    <source>
        <dbReference type="EMBL" id="KAF2903143.1"/>
    </source>
</evidence>
<evidence type="ECO:0000259" key="5">
    <source>
        <dbReference type="Pfam" id="PF02463"/>
    </source>
</evidence>
<feature type="coiled-coil region" evidence="4">
    <location>
        <begin position="611"/>
        <end position="645"/>
    </location>
</feature>
<reference evidence="6" key="1">
    <citation type="submission" date="2019-08" db="EMBL/GenBank/DDBJ databases">
        <title>The genome of the North American firefly Photinus pyralis.</title>
        <authorList>
            <consortium name="Photinus pyralis genome working group"/>
            <person name="Fallon T.R."/>
            <person name="Sander Lower S.E."/>
            <person name="Weng J.-K."/>
        </authorList>
    </citation>
    <scope>NUCLEOTIDE SEQUENCE</scope>
    <source>
        <strain evidence="6">TRF0915ILg1</strain>
        <tissue evidence="6">Whole body</tissue>
    </source>
</reference>
<evidence type="ECO:0000256" key="4">
    <source>
        <dbReference type="SAM" id="Coils"/>
    </source>
</evidence>
<dbReference type="PANTHER" id="PTHR45916:SF1">
    <property type="entry name" value="STRUCTURAL MAINTENANCE OF CHROMOSOMES PROTEIN 5"/>
    <property type="match status" value="1"/>
</dbReference>
<feature type="coiled-coil region" evidence="4">
    <location>
        <begin position="311"/>
        <end position="379"/>
    </location>
</feature>
<organism evidence="6 7">
    <name type="scientific">Ignelater luminosus</name>
    <name type="common">Cucubano</name>
    <name type="synonym">Pyrophorus luminosus</name>
    <dbReference type="NCBI Taxonomy" id="2038154"/>
    <lineage>
        <taxon>Eukaryota</taxon>
        <taxon>Metazoa</taxon>
        <taxon>Ecdysozoa</taxon>
        <taxon>Arthropoda</taxon>
        <taxon>Hexapoda</taxon>
        <taxon>Insecta</taxon>
        <taxon>Pterygota</taxon>
        <taxon>Neoptera</taxon>
        <taxon>Endopterygota</taxon>
        <taxon>Coleoptera</taxon>
        <taxon>Polyphaga</taxon>
        <taxon>Elateriformia</taxon>
        <taxon>Elateroidea</taxon>
        <taxon>Elateridae</taxon>
        <taxon>Agrypninae</taxon>
        <taxon>Pyrophorini</taxon>
        <taxon>Ignelater</taxon>
    </lineage>
</organism>
<evidence type="ECO:0000256" key="1">
    <source>
        <dbReference type="ARBA" id="ARBA00010171"/>
    </source>
</evidence>
<evidence type="ECO:0000256" key="2">
    <source>
        <dbReference type="ARBA" id="ARBA00018687"/>
    </source>
</evidence>
<gene>
    <name evidence="6" type="ORF">ILUMI_03045</name>
</gene>
<sequence>MVKPGSIYKITVRNFVTYTYAEMLPGPNLNMLIGPNGTGKSTIVAAIILGLGGNPKTVGRGTKISEYVKHNCDEAYIEIQLQGHQNGEFIFIGRSFDTRDKTTWKLNNKKVSFKEVESTIQQFNIQVDNLCQFLPQDRVQDFAKMNKQQLLQQTQIAICRNDLIEKQLNLIKVRERHKDLQVSVDKYGQKLQELQDANIRIEGKVRSLNKKKKYLRTIEDVNRKVAWLKYEDTRNTMDTIKTDKTQAIAVFNKYKDAAKPIENAISNARKTIGNIEQRITNKNREVRLNEGFVQNKLDKYKNMKSSITRVLGDLNSKLREIEQRNQDIAQTTEKINELKRKKSQILEVHGDDAQRKEKIEKFNQNLKTLTSNINKLTEKRGDIDNAKRNKAYELRCFESELQDLENVRQQRLEGLRRIDKDAYEAVLWLRDNKHLFKGEVFEPMMLEINVLNPQHAMFVESVIPTRDKVAFTCVLKEDMNLLIRMLRDQKKLRVNIVHSGNEPPHLQSFQPAIPIEQLRKYGLFAYTRSLITAPEPILKYLCKTHRIHNIPVGDHTTNKHYENIPQQVTVFFSDKYRFTTSYSKYTRQKSLRQVEIKADGSLSISINTERMENIRSQLIDVKNDCRKYDEELHTLRMQITNFNEKQQATREHLREIQKCKQEIEGINSRIRVDTGKLEQLQRNTTTREELQHECDEQLRGIVDKMVLCQSEIKDAYMQYSKILDEAELDRTNLSTARKQVTFLENKSQDVRRLRGEAEERLNRIKQLYTNATNQAKEALSKAKQLSNNCTPEDDGFNEFRAAYDNLPDNIEELQAEKDHILSKIDCLNTADMGELQEYEERQDQIAKLQVDIQKGNKELDGINSNMDRLQNEWFEPLQEVVGEINKRFSAAFKRMGCAGEVSVSKGENEKDFSEYGLSIKVKYRDAEPLQELNTVVQSGGERAVATAAFMLSLQELTPVPFRCVDEINQGMDANNERRIFELLVDSTRQSDTSQYFFITPKLVPNLKFDQTMNIHIVHNGPFIPTQEQWNRIKLTNRTVAAS</sequence>
<dbReference type="GO" id="GO:0030915">
    <property type="term" value="C:Smc5-Smc6 complex"/>
    <property type="evidence" value="ECO:0007669"/>
    <property type="project" value="TreeGrafter"/>
</dbReference>
<dbReference type="Pfam" id="PF02463">
    <property type="entry name" value="SMC_N"/>
    <property type="match status" value="1"/>
</dbReference>
<evidence type="ECO:0000256" key="3">
    <source>
        <dbReference type="ARBA" id="ARBA00023054"/>
    </source>
</evidence>
<evidence type="ECO:0000313" key="7">
    <source>
        <dbReference type="Proteomes" id="UP000801492"/>
    </source>
</evidence>